<proteinExistence type="predicted"/>
<gene>
    <name evidence="2" type="ORF">OG398_13990</name>
</gene>
<name>A0AAU2VQN2_9ACTN</name>
<dbReference type="AlphaFoldDB" id="A0AAU2VQN2"/>
<evidence type="ECO:0000256" key="1">
    <source>
        <dbReference type="SAM" id="Phobius"/>
    </source>
</evidence>
<evidence type="ECO:0000313" key="2">
    <source>
        <dbReference type="EMBL" id="WTW69302.1"/>
    </source>
</evidence>
<keyword evidence="1" id="KW-0472">Membrane</keyword>
<accession>A0AAU2VQN2</accession>
<evidence type="ECO:0008006" key="3">
    <source>
        <dbReference type="Google" id="ProtNLM"/>
    </source>
</evidence>
<feature type="transmembrane region" description="Helical" evidence="1">
    <location>
        <begin position="67"/>
        <end position="87"/>
    </location>
</feature>
<sequence length="271" mass="29493">MSEPEPQDGRARLRAELLALGRGLEVPEGDELTMAERVLARIVAEGVPAPAAPDRRERARVWVRRRVRLLAAALSGLLVVLVLTPPVRAAVMDWFDFGGVEVRYDPSGPAAGRAGAPVPGCAAEPVAPARAGELAGFRPLVPEELGAPDAVSLTRLPEGRSMITLCWREDGRTVRLDEFASALDPYFTKQVREQPEWLKVADGRGGEVDGLWFARPHLLSFGMITEDGMRWKRSQRTAGPTLLWVGDGRVTLRLEGVSSPDRAREIAGSTH</sequence>
<protein>
    <recommendedName>
        <fullName evidence="3">DUF4367 domain-containing protein</fullName>
    </recommendedName>
</protein>
<dbReference type="EMBL" id="CP108313">
    <property type="protein sequence ID" value="WTW69302.1"/>
    <property type="molecule type" value="Genomic_DNA"/>
</dbReference>
<organism evidence="2">
    <name type="scientific">Streptomyces sp. NBC_00008</name>
    <dbReference type="NCBI Taxonomy" id="2903610"/>
    <lineage>
        <taxon>Bacteria</taxon>
        <taxon>Bacillati</taxon>
        <taxon>Actinomycetota</taxon>
        <taxon>Actinomycetes</taxon>
        <taxon>Kitasatosporales</taxon>
        <taxon>Streptomycetaceae</taxon>
        <taxon>Streptomyces</taxon>
    </lineage>
</organism>
<reference evidence="2" key="1">
    <citation type="submission" date="2022-10" db="EMBL/GenBank/DDBJ databases">
        <title>The complete genomes of actinobacterial strains from the NBC collection.</title>
        <authorList>
            <person name="Joergensen T.S."/>
            <person name="Alvarez Arevalo M."/>
            <person name="Sterndorff E.B."/>
            <person name="Faurdal D."/>
            <person name="Vuksanovic O."/>
            <person name="Mourched A.-S."/>
            <person name="Charusanti P."/>
            <person name="Shaw S."/>
            <person name="Blin K."/>
            <person name="Weber T."/>
        </authorList>
    </citation>
    <scope>NUCLEOTIDE SEQUENCE</scope>
    <source>
        <strain evidence="2">NBC_00008</strain>
    </source>
</reference>
<keyword evidence="1" id="KW-1133">Transmembrane helix</keyword>
<keyword evidence="1" id="KW-0812">Transmembrane</keyword>